<evidence type="ECO:0000313" key="2">
    <source>
        <dbReference type="EMBL" id="RJF99490.1"/>
    </source>
</evidence>
<proteinExistence type="predicted"/>
<comment type="caution">
    <text evidence="2">The sequence shown here is derived from an EMBL/GenBank/DDBJ whole genome shotgun (WGS) entry which is preliminary data.</text>
</comment>
<dbReference type="SUPFAM" id="SSF53756">
    <property type="entry name" value="UDP-Glycosyltransferase/glycogen phosphorylase"/>
    <property type="match status" value="1"/>
</dbReference>
<evidence type="ECO:0000259" key="1">
    <source>
        <dbReference type="Pfam" id="PF00534"/>
    </source>
</evidence>
<keyword evidence="2" id="KW-0808">Transferase</keyword>
<dbReference type="Proteomes" id="UP000265955">
    <property type="component" value="Unassembled WGS sequence"/>
</dbReference>
<dbReference type="CDD" id="cd03801">
    <property type="entry name" value="GT4_PimA-like"/>
    <property type="match status" value="1"/>
</dbReference>
<evidence type="ECO:0000313" key="3">
    <source>
        <dbReference type="Proteomes" id="UP000265955"/>
    </source>
</evidence>
<dbReference type="PANTHER" id="PTHR12526">
    <property type="entry name" value="GLYCOSYLTRANSFERASE"/>
    <property type="match status" value="1"/>
</dbReference>
<gene>
    <name evidence="2" type="ORF">D3871_13865</name>
</gene>
<organism evidence="2 3">
    <name type="scientific">Noviherbaspirillum saxi</name>
    <dbReference type="NCBI Taxonomy" id="2320863"/>
    <lineage>
        <taxon>Bacteria</taxon>
        <taxon>Pseudomonadati</taxon>
        <taxon>Pseudomonadota</taxon>
        <taxon>Betaproteobacteria</taxon>
        <taxon>Burkholderiales</taxon>
        <taxon>Oxalobacteraceae</taxon>
        <taxon>Noviherbaspirillum</taxon>
    </lineage>
</organism>
<reference evidence="3" key="1">
    <citation type="submission" date="2018-09" db="EMBL/GenBank/DDBJ databases">
        <authorList>
            <person name="Zhu H."/>
        </authorList>
    </citation>
    <scope>NUCLEOTIDE SEQUENCE [LARGE SCALE GENOMIC DNA]</scope>
    <source>
        <strain evidence="3">K1R23-30</strain>
    </source>
</reference>
<dbReference type="Gene3D" id="3.40.50.2000">
    <property type="entry name" value="Glycogen Phosphorylase B"/>
    <property type="match status" value="1"/>
</dbReference>
<dbReference type="AlphaFoldDB" id="A0A3A3FV53"/>
<name>A0A3A3FV53_9BURK</name>
<dbReference type="InterPro" id="IPR001296">
    <property type="entry name" value="Glyco_trans_1"/>
</dbReference>
<sequence>MAFRSNTLAGNESKIVTNPTSSAIYFHPEAYTTAGPKLMGRNAAGESFLRGYLAYGKTNEFWVQVQHIDHGKSFAHAVSSAGRTEQVKAVDKNSLGGLAEAGTVYHPGPGIGIHAWQRAHYGHANWSLCGITHTTASAGAMDSIAELLTAPVQPWDAVICTSNAVKDNVMRILQAQTDYLVQRTGATRMVLPQLPVIPLGIHTSDFVYTEDQKAAARAAVNADAKTHVVLFMGRLSFHAKAHPLAMYQALEIAAQALPKDERIVLIECGWHANDFISKAYVDAAQEACSSVRVITLDGRKAEDRLTAWASADVFCSLSDNIQETFGIVPIEAMAAGIPVVVSDWDGYKDTVRDGIDGYRIPTVMPQAGLGTDLALRHALDVDTYDMYCGHTCSLVSVDVAASAKAFSALFASQELRWKMGEAGRFRARQAYDWAVIIPQYETLWAQLAEIRNGNRAFITSLPNPWPARMDPFAAFANYPTELLTANTKLTLARSDAVQALTRWRALAMVNFAKHVIPSDAECDIVLTALVNGPQTAGTLIQALPAERQPFVFRALVWMLKLNVLKLADHA</sequence>
<accession>A0A3A3FV53</accession>
<protein>
    <submittedName>
        <fullName evidence="2">Glycosyltransferase</fullName>
    </submittedName>
</protein>
<dbReference type="Pfam" id="PF00534">
    <property type="entry name" value="Glycos_transf_1"/>
    <property type="match status" value="1"/>
</dbReference>
<dbReference type="EMBL" id="QYUO01000001">
    <property type="protein sequence ID" value="RJF99490.1"/>
    <property type="molecule type" value="Genomic_DNA"/>
</dbReference>
<keyword evidence="3" id="KW-1185">Reference proteome</keyword>
<dbReference type="GO" id="GO:0016757">
    <property type="term" value="F:glycosyltransferase activity"/>
    <property type="evidence" value="ECO:0007669"/>
    <property type="project" value="InterPro"/>
</dbReference>
<feature type="domain" description="Glycosyl transferase family 1" evidence="1">
    <location>
        <begin position="215"/>
        <end position="362"/>
    </location>
</feature>